<dbReference type="GO" id="GO:0003676">
    <property type="term" value="F:nucleic acid binding"/>
    <property type="evidence" value="ECO:0007669"/>
    <property type="project" value="InterPro"/>
</dbReference>
<dbReference type="InterPro" id="IPR000467">
    <property type="entry name" value="G_patch_dom"/>
</dbReference>
<dbReference type="PANTHER" id="PTHR47650">
    <property type="entry name" value="ZINC FINGER CCCH DOMAIN-CONTAINING PROTEIN 22"/>
    <property type="match status" value="1"/>
</dbReference>
<evidence type="ECO:0000313" key="4">
    <source>
        <dbReference type="Proteomes" id="UP001465755"/>
    </source>
</evidence>
<keyword evidence="4" id="KW-1185">Reference proteome</keyword>
<reference evidence="3 4" key="1">
    <citation type="journal article" date="2024" name="Nat. Commun.">
        <title>Phylogenomics reveals the evolutionary origins of lichenization in chlorophyte algae.</title>
        <authorList>
            <person name="Puginier C."/>
            <person name="Libourel C."/>
            <person name="Otte J."/>
            <person name="Skaloud P."/>
            <person name="Haon M."/>
            <person name="Grisel S."/>
            <person name="Petersen M."/>
            <person name="Berrin J.G."/>
            <person name="Delaux P.M."/>
            <person name="Dal Grande F."/>
            <person name="Keller J."/>
        </authorList>
    </citation>
    <scope>NUCLEOTIDE SEQUENCE [LARGE SCALE GENOMIC DNA]</scope>
    <source>
        <strain evidence="3 4">SAG 2036</strain>
    </source>
</reference>
<dbReference type="PROSITE" id="PS50174">
    <property type="entry name" value="G_PATCH"/>
    <property type="match status" value="1"/>
</dbReference>
<evidence type="ECO:0000259" key="2">
    <source>
        <dbReference type="PROSITE" id="PS50174"/>
    </source>
</evidence>
<dbReference type="EMBL" id="JALJOQ010000195">
    <property type="protein sequence ID" value="KAK9790313.1"/>
    <property type="molecule type" value="Genomic_DNA"/>
</dbReference>
<dbReference type="AlphaFoldDB" id="A0AAW1NQ80"/>
<accession>A0AAW1NQ80</accession>
<protein>
    <recommendedName>
        <fullName evidence="2">G-patch domain-containing protein</fullName>
    </recommendedName>
</protein>
<feature type="region of interest" description="Disordered" evidence="1">
    <location>
        <begin position="55"/>
        <end position="98"/>
    </location>
</feature>
<dbReference type="SMART" id="SM00443">
    <property type="entry name" value="G_patch"/>
    <property type="match status" value="1"/>
</dbReference>
<feature type="region of interest" description="Disordered" evidence="1">
    <location>
        <begin position="181"/>
        <end position="214"/>
    </location>
</feature>
<comment type="caution">
    <text evidence="3">The sequence shown here is derived from an EMBL/GenBank/DDBJ whole genome shotgun (WGS) entry which is preliminary data.</text>
</comment>
<name>A0AAW1NQ80_9CHLO</name>
<sequence>MTESTDLLAELEAQLRVQRSALAEVEEVLSDDPLEELEELRQELLDAVRVAEEAIRELQPQQEEDQAADEASQGTSSISEEESDTPAVGNGTSSQQDNLNEDAASVQGLGSALEQDARAVLQAVAAGPQTDTVHFADWESHTRGIGSALMARMGYVQGSGLGASGEGMSQPLQMQRLRTKAGLGTEDIKQASAGKKRKRSRKKAEAAREADNAHKDAELAHELATGDVGVFAFINGSLGQSSSLAAEARHRTLPCINAQAYQFCGSRPCVKGKQQKQDGGDRRALAYSQDAVTALRQKVTHYEQMGMRNARDAVIAKQVKVKLAKARQDLEQAESAHRAQHAVINNKDNQKKWLKF</sequence>
<dbReference type="Pfam" id="PF01585">
    <property type="entry name" value="G-patch"/>
    <property type="match status" value="1"/>
</dbReference>
<organism evidence="3 4">
    <name type="scientific">Symbiochloris irregularis</name>
    <dbReference type="NCBI Taxonomy" id="706552"/>
    <lineage>
        <taxon>Eukaryota</taxon>
        <taxon>Viridiplantae</taxon>
        <taxon>Chlorophyta</taxon>
        <taxon>core chlorophytes</taxon>
        <taxon>Trebouxiophyceae</taxon>
        <taxon>Trebouxiales</taxon>
        <taxon>Trebouxiaceae</taxon>
        <taxon>Symbiochloris</taxon>
    </lineage>
</organism>
<feature type="compositionally biased region" description="Basic and acidic residues" evidence="1">
    <location>
        <begin position="203"/>
        <end position="214"/>
    </location>
</feature>
<feature type="region of interest" description="Disordered" evidence="1">
    <location>
        <begin position="332"/>
        <end position="356"/>
    </location>
</feature>
<feature type="domain" description="G-patch" evidence="2">
    <location>
        <begin position="142"/>
        <end position="188"/>
    </location>
</feature>
<dbReference type="PANTHER" id="PTHR47650:SF2">
    <property type="entry name" value="ZINC FINGER CCCH DOMAIN-CONTAINING PROTEIN 22"/>
    <property type="match status" value="1"/>
</dbReference>
<evidence type="ECO:0000313" key="3">
    <source>
        <dbReference type="EMBL" id="KAK9790313.1"/>
    </source>
</evidence>
<evidence type="ECO:0000256" key="1">
    <source>
        <dbReference type="SAM" id="MobiDB-lite"/>
    </source>
</evidence>
<gene>
    <name evidence="3" type="ORF">WJX73_002014</name>
</gene>
<proteinExistence type="predicted"/>
<dbReference type="Proteomes" id="UP001465755">
    <property type="component" value="Unassembled WGS sequence"/>
</dbReference>